<keyword evidence="3" id="KW-1185">Reference proteome</keyword>
<name>A0AA36DFQ7_9BILA</name>
<feature type="non-terminal residue" evidence="2">
    <location>
        <position position="165"/>
    </location>
</feature>
<reference evidence="2" key="1">
    <citation type="submission" date="2023-06" db="EMBL/GenBank/DDBJ databases">
        <authorList>
            <person name="Delattre M."/>
        </authorList>
    </citation>
    <scope>NUCLEOTIDE SEQUENCE</scope>
    <source>
        <strain evidence="2">AF72</strain>
    </source>
</reference>
<evidence type="ECO:0000313" key="3">
    <source>
        <dbReference type="Proteomes" id="UP001177023"/>
    </source>
</evidence>
<evidence type="ECO:0000313" key="2">
    <source>
        <dbReference type="EMBL" id="CAJ0585882.1"/>
    </source>
</evidence>
<evidence type="ECO:0000256" key="1">
    <source>
        <dbReference type="SAM" id="MobiDB-lite"/>
    </source>
</evidence>
<dbReference type="Proteomes" id="UP001177023">
    <property type="component" value="Unassembled WGS sequence"/>
</dbReference>
<protein>
    <submittedName>
        <fullName evidence="2">Uncharacterized protein</fullName>
    </submittedName>
</protein>
<gene>
    <name evidence="2" type="ORF">MSPICULIGERA_LOCUS23892</name>
</gene>
<proteinExistence type="predicted"/>
<organism evidence="2 3">
    <name type="scientific">Mesorhabditis spiculigera</name>
    <dbReference type="NCBI Taxonomy" id="96644"/>
    <lineage>
        <taxon>Eukaryota</taxon>
        <taxon>Metazoa</taxon>
        <taxon>Ecdysozoa</taxon>
        <taxon>Nematoda</taxon>
        <taxon>Chromadorea</taxon>
        <taxon>Rhabditida</taxon>
        <taxon>Rhabditina</taxon>
        <taxon>Rhabditomorpha</taxon>
        <taxon>Rhabditoidea</taxon>
        <taxon>Rhabditidae</taxon>
        <taxon>Mesorhabditinae</taxon>
        <taxon>Mesorhabditis</taxon>
    </lineage>
</organism>
<feature type="region of interest" description="Disordered" evidence="1">
    <location>
        <begin position="88"/>
        <end position="165"/>
    </location>
</feature>
<feature type="compositionally biased region" description="Low complexity" evidence="1">
    <location>
        <begin position="92"/>
        <end position="118"/>
    </location>
</feature>
<dbReference type="EMBL" id="CATQJA010002706">
    <property type="protein sequence ID" value="CAJ0585882.1"/>
    <property type="molecule type" value="Genomic_DNA"/>
</dbReference>
<sequence>MLDAKNRRVDQQTGHALPVFSALSKSDPRILEEIDGGQRSISFQGQSTGEVNSEQRLHPLRAGTRTVIGGKAYIAVPIDGVNGVGPVHWEESTQTTPSTTIPSTSTSSTTPEVAPTSTVQPTTAGAAQRAKTARRKPPSAERFELPDEICTAHLKPPPAKTNVDF</sequence>
<accession>A0AA36DFQ7</accession>
<dbReference type="AlphaFoldDB" id="A0AA36DFQ7"/>
<comment type="caution">
    <text evidence="2">The sequence shown here is derived from an EMBL/GenBank/DDBJ whole genome shotgun (WGS) entry which is preliminary data.</text>
</comment>